<keyword evidence="8" id="KW-1185">Reference proteome</keyword>
<evidence type="ECO:0000256" key="2">
    <source>
        <dbReference type="ARBA" id="ARBA00023125"/>
    </source>
</evidence>
<dbReference type="SUPFAM" id="SSF46689">
    <property type="entry name" value="Homeodomain-like"/>
    <property type="match status" value="1"/>
</dbReference>
<dbReference type="PRINTS" id="PR00455">
    <property type="entry name" value="HTHTETR"/>
</dbReference>
<keyword evidence="3" id="KW-0804">Transcription</keyword>
<dbReference type="AlphaFoldDB" id="A0A6P2DBA6"/>
<dbReference type="SUPFAM" id="SSF48498">
    <property type="entry name" value="Tetracyclin repressor-like, C-terminal domain"/>
    <property type="match status" value="1"/>
</dbReference>
<dbReference type="InterPro" id="IPR036271">
    <property type="entry name" value="Tet_transcr_reg_TetR-rel_C_sf"/>
</dbReference>
<feature type="DNA-binding region" description="H-T-H motif" evidence="4">
    <location>
        <begin position="32"/>
        <end position="51"/>
    </location>
</feature>
<evidence type="ECO:0000313" key="8">
    <source>
        <dbReference type="Proteomes" id="UP000464178"/>
    </source>
</evidence>
<dbReference type="InterPro" id="IPR001647">
    <property type="entry name" value="HTH_TetR"/>
</dbReference>
<sequence>MRVSRAQAAENRKRIVDVAARLFREGGIATTGVDALMSAAGLTHGGFYAHFQSKDQLATEACSQSLSRSLGKWAKLAESERPLEAIIEHYLSAGHRDNQGDGCLIAALLVEASRSSPDVRRVITEGIKSLLGVLESNVPGGTRKTKRARAISVFTAMVGALAVARAVDDPNLSKEILAAASKSLATAYLPEDSAPE</sequence>
<dbReference type="PROSITE" id="PS50977">
    <property type="entry name" value="HTH_TETR_2"/>
    <property type="match status" value="1"/>
</dbReference>
<evidence type="ECO:0000256" key="1">
    <source>
        <dbReference type="ARBA" id="ARBA00023015"/>
    </source>
</evidence>
<dbReference type="Pfam" id="PF00440">
    <property type="entry name" value="TetR_N"/>
    <property type="match status" value="1"/>
</dbReference>
<dbReference type="EMBL" id="LR593886">
    <property type="protein sequence ID" value="VTR98289.1"/>
    <property type="molecule type" value="Genomic_DNA"/>
</dbReference>
<dbReference type="PANTHER" id="PTHR47506:SF7">
    <property type="entry name" value="TRANSCRIPTIONAL REGULATORY PROTEIN"/>
    <property type="match status" value="1"/>
</dbReference>
<evidence type="ECO:0000256" key="5">
    <source>
        <dbReference type="SAM" id="Phobius"/>
    </source>
</evidence>
<feature type="domain" description="HTH tetR-type" evidence="6">
    <location>
        <begin position="9"/>
        <end position="69"/>
    </location>
</feature>
<feature type="transmembrane region" description="Helical" evidence="5">
    <location>
        <begin position="150"/>
        <end position="167"/>
    </location>
</feature>
<dbReference type="InterPro" id="IPR009057">
    <property type="entry name" value="Homeodomain-like_sf"/>
</dbReference>
<keyword evidence="5" id="KW-0812">Transmembrane</keyword>
<dbReference type="PANTHER" id="PTHR47506">
    <property type="entry name" value="TRANSCRIPTIONAL REGULATORY PROTEIN"/>
    <property type="match status" value="1"/>
</dbReference>
<evidence type="ECO:0000256" key="3">
    <source>
        <dbReference type="ARBA" id="ARBA00023163"/>
    </source>
</evidence>
<reference evidence="7 8" key="1">
    <citation type="submission" date="2019-05" db="EMBL/GenBank/DDBJ databases">
        <authorList>
            <consortium name="Science for Life Laboratories"/>
        </authorList>
    </citation>
    <scope>NUCLEOTIDE SEQUENCE [LARGE SCALE GENOMIC DNA]</scope>
    <source>
        <strain evidence="7">Soil9</strain>
    </source>
</reference>
<dbReference type="Proteomes" id="UP000464178">
    <property type="component" value="Chromosome"/>
</dbReference>
<evidence type="ECO:0000259" key="6">
    <source>
        <dbReference type="PROSITE" id="PS50977"/>
    </source>
</evidence>
<keyword evidence="1" id="KW-0805">Transcription regulation</keyword>
<dbReference type="RefSeq" id="WP_162671551.1">
    <property type="nucleotide sequence ID" value="NZ_LR593886.1"/>
</dbReference>
<keyword evidence="5" id="KW-1133">Transmembrane helix</keyword>
<organism evidence="7 8">
    <name type="scientific">Gemmata massiliana</name>
    <dbReference type="NCBI Taxonomy" id="1210884"/>
    <lineage>
        <taxon>Bacteria</taxon>
        <taxon>Pseudomonadati</taxon>
        <taxon>Planctomycetota</taxon>
        <taxon>Planctomycetia</taxon>
        <taxon>Gemmatales</taxon>
        <taxon>Gemmataceae</taxon>
        <taxon>Gemmata</taxon>
    </lineage>
</organism>
<evidence type="ECO:0000313" key="7">
    <source>
        <dbReference type="EMBL" id="VTR98289.1"/>
    </source>
</evidence>
<evidence type="ECO:0000256" key="4">
    <source>
        <dbReference type="PROSITE-ProRule" id="PRU00335"/>
    </source>
</evidence>
<dbReference type="KEGG" id="gms:SOIL9_03240"/>
<dbReference type="Gene3D" id="1.10.10.60">
    <property type="entry name" value="Homeodomain-like"/>
    <property type="match status" value="1"/>
</dbReference>
<dbReference type="GO" id="GO:0003677">
    <property type="term" value="F:DNA binding"/>
    <property type="evidence" value="ECO:0007669"/>
    <property type="project" value="UniProtKB-UniRule"/>
</dbReference>
<keyword evidence="5" id="KW-0472">Membrane</keyword>
<protein>
    <recommendedName>
        <fullName evidence="6">HTH tetR-type domain-containing protein</fullName>
    </recommendedName>
</protein>
<accession>A0A6P2DBA6</accession>
<proteinExistence type="predicted"/>
<keyword evidence="2 4" id="KW-0238">DNA-binding</keyword>
<dbReference type="Gene3D" id="1.10.357.10">
    <property type="entry name" value="Tetracycline Repressor, domain 2"/>
    <property type="match status" value="1"/>
</dbReference>
<gene>
    <name evidence="7" type="ORF">SOIL9_03240</name>
</gene>
<name>A0A6P2DBA6_9BACT</name>